<dbReference type="Proteomes" id="UP000248689">
    <property type="component" value="Unassembled WGS sequence"/>
</dbReference>
<dbReference type="AlphaFoldDB" id="A0A328C3L8"/>
<organism evidence="1 2">
    <name type="scientific">Glaesserella australis</name>
    <dbReference type="NCBI Taxonomy" id="2094024"/>
    <lineage>
        <taxon>Bacteria</taxon>
        <taxon>Pseudomonadati</taxon>
        <taxon>Pseudomonadota</taxon>
        <taxon>Gammaproteobacteria</taxon>
        <taxon>Pasteurellales</taxon>
        <taxon>Pasteurellaceae</taxon>
        <taxon>Glaesserella</taxon>
    </lineage>
</organism>
<reference evidence="2" key="1">
    <citation type="submission" date="2018-02" db="EMBL/GenBank/DDBJ databases">
        <title>Glaesserella australis sp. nov., isolated from the lungs of pigs.</title>
        <authorList>
            <person name="Turni C."/>
            <person name="Christensen H."/>
        </authorList>
    </citation>
    <scope>NUCLEOTIDE SEQUENCE [LARGE SCALE GENOMIC DNA]</scope>
    <source>
        <strain evidence="2">HS4635</strain>
    </source>
</reference>
<protein>
    <submittedName>
        <fullName evidence="1">Uncharacterized protein</fullName>
    </submittedName>
</protein>
<evidence type="ECO:0000313" key="2">
    <source>
        <dbReference type="Proteomes" id="UP000248689"/>
    </source>
</evidence>
<gene>
    <name evidence="1" type="ORF">C5N92_04795</name>
</gene>
<proteinExistence type="predicted"/>
<evidence type="ECO:0000313" key="1">
    <source>
        <dbReference type="EMBL" id="RAL19114.1"/>
    </source>
</evidence>
<keyword evidence="2" id="KW-1185">Reference proteome</keyword>
<sequence>MEKFVINDSVDSLYFSTKRIENIVALLGVLEKTDLSSIPVGEMNCVFGLLYDVLGEAYDVQAEWVARGIEIH</sequence>
<accession>A0A328C3L8</accession>
<name>A0A328C3L8_9PAST</name>
<dbReference type="RefSeq" id="WP_111749727.1">
    <property type="nucleotide sequence ID" value="NZ_PTPX01000009.1"/>
</dbReference>
<comment type="caution">
    <text evidence="1">The sequence shown here is derived from an EMBL/GenBank/DDBJ whole genome shotgun (WGS) entry which is preliminary data.</text>
</comment>
<dbReference type="EMBL" id="PTPX01000009">
    <property type="protein sequence ID" value="RAL19114.1"/>
    <property type="molecule type" value="Genomic_DNA"/>
</dbReference>